<keyword evidence="9" id="KW-1185">Reference proteome</keyword>
<dbReference type="Proteomes" id="UP000261540">
    <property type="component" value="Unplaced"/>
</dbReference>
<organism evidence="8 9">
    <name type="scientific">Paramormyrops kingsleyae</name>
    <dbReference type="NCBI Taxonomy" id="1676925"/>
    <lineage>
        <taxon>Eukaryota</taxon>
        <taxon>Metazoa</taxon>
        <taxon>Chordata</taxon>
        <taxon>Craniata</taxon>
        <taxon>Vertebrata</taxon>
        <taxon>Euteleostomi</taxon>
        <taxon>Actinopterygii</taxon>
        <taxon>Neopterygii</taxon>
        <taxon>Teleostei</taxon>
        <taxon>Osteoglossocephala</taxon>
        <taxon>Osteoglossomorpha</taxon>
        <taxon>Osteoglossiformes</taxon>
        <taxon>Mormyridae</taxon>
        <taxon>Paramormyrops</taxon>
    </lineage>
</organism>
<dbReference type="PROSITE" id="PS00711">
    <property type="entry name" value="LIPOXYGENASE_1"/>
    <property type="match status" value="1"/>
</dbReference>
<dbReference type="GeneTree" id="ENSGT00940000156111"/>
<evidence type="ECO:0000256" key="4">
    <source>
        <dbReference type="ARBA" id="ARBA00023002"/>
    </source>
</evidence>
<keyword evidence="5 6" id="KW-0408">Iron</keyword>
<dbReference type="SUPFAM" id="SSF48484">
    <property type="entry name" value="Lipoxigenase"/>
    <property type="match status" value="1"/>
</dbReference>
<dbReference type="InterPro" id="IPR036226">
    <property type="entry name" value="LipOase_C_sf"/>
</dbReference>
<dbReference type="GO" id="GO:0046872">
    <property type="term" value="F:metal ion binding"/>
    <property type="evidence" value="ECO:0007669"/>
    <property type="project" value="UniProtKB-KW"/>
</dbReference>
<dbReference type="PRINTS" id="PR00087">
    <property type="entry name" value="LIPOXYGENASE"/>
</dbReference>
<dbReference type="Gene3D" id="1.20.245.10">
    <property type="entry name" value="Lipoxygenase-1, Domain 5"/>
    <property type="match status" value="1"/>
</dbReference>
<dbReference type="GO" id="GO:0034440">
    <property type="term" value="P:lipid oxidation"/>
    <property type="evidence" value="ECO:0007669"/>
    <property type="project" value="InterPro"/>
</dbReference>
<keyword evidence="4 6" id="KW-0560">Oxidoreductase</keyword>
<name>A0A3B3S6Q4_9TELE</name>
<evidence type="ECO:0000259" key="7">
    <source>
        <dbReference type="PROSITE" id="PS51393"/>
    </source>
</evidence>
<evidence type="ECO:0000256" key="3">
    <source>
        <dbReference type="ARBA" id="ARBA00022964"/>
    </source>
</evidence>
<dbReference type="Pfam" id="PF00305">
    <property type="entry name" value="Lipoxygenase"/>
    <property type="match status" value="1"/>
</dbReference>
<dbReference type="PANTHER" id="PTHR11771">
    <property type="entry name" value="LIPOXYGENASE"/>
    <property type="match status" value="1"/>
</dbReference>
<comment type="similarity">
    <text evidence="6">Belongs to the lipoxygenase family.</text>
</comment>
<dbReference type="Ensembl" id="ENSPKIT00000006913.1">
    <property type="protein sequence ID" value="ENSPKIP00000026163.1"/>
    <property type="gene ID" value="ENSPKIG00000008748.1"/>
</dbReference>
<dbReference type="PROSITE" id="PS51393">
    <property type="entry name" value="LIPOXYGENASE_3"/>
    <property type="match status" value="1"/>
</dbReference>
<evidence type="ECO:0000313" key="8">
    <source>
        <dbReference type="Ensembl" id="ENSPKIP00000026163.1"/>
    </source>
</evidence>
<dbReference type="InterPro" id="IPR000907">
    <property type="entry name" value="LipOase"/>
</dbReference>
<protein>
    <submittedName>
        <fullName evidence="8">Arachidonate 5-lipoxygenase-like</fullName>
    </submittedName>
</protein>
<evidence type="ECO:0000256" key="1">
    <source>
        <dbReference type="ARBA" id="ARBA00001962"/>
    </source>
</evidence>
<dbReference type="STRING" id="1676925.ENSPKIP00000026163"/>
<dbReference type="OrthoDB" id="407298at2759"/>
<dbReference type="GO" id="GO:0016702">
    <property type="term" value="F:oxidoreductase activity, acting on single donors with incorporation of molecular oxygen, incorporation of two atoms of oxygen"/>
    <property type="evidence" value="ECO:0007669"/>
    <property type="project" value="InterPro"/>
</dbReference>
<evidence type="ECO:0000313" key="9">
    <source>
        <dbReference type="Proteomes" id="UP000261540"/>
    </source>
</evidence>
<reference evidence="8" key="1">
    <citation type="submission" date="2025-08" db="UniProtKB">
        <authorList>
            <consortium name="Ensembl"/>
        </authorList>
    </citation>
    <scope>IDENTIFICATION</scope>
</reference>
<evidence type="ECO:0000256" key="2">
    <source>
        <dbReference type="ARBA" id="ARBA00022723"/>
    </source>
</evidence>
<dbReference type="InterPro" id="IPR020833">
    <property type="entry name" value="LipOase_Fe_BS"/>
</dbReference>
<dbReference type="AlphaFoldDB" id="A0A3B3S6Q4"/>
<reference evidence="8" key="2">
    <citation type="submission" date="2025-09" db="UniProtKB">
        <authorList>
            <consortium name="Ensembl"/>
        </authorList>
    </citation>
    <scope>IDENTIFICATION</scope>
</reference>
<dbReference type="InterPro" id="IPR013819">
    <property type="entry name" value="LipOase_C"/>
</dbReference>
<sequence>MSYSIRIEPEAAAHGIYIELKNGEWLSGEVKVTKQGTAIEFNQEPQEIIIRRQASFIKRIFTTFYCKYIEVESLGSVFYFPVFRNVSITKETIAEGSGKLPWEDDKQTRKEGMAEKRNLQELVGWASPPLSAPSEDAVSQNLTNTFSLMSLAKHHCCGIILALDSTKRSKLVNKMEGRNAPSPTASPQYSQNKSPWNPFNGLIRFLLICVGKMSRPLNAVHTSGLPSFVNESQFLTIPENLWFGPLKLLTLSNNFMAVTIQTLLRRLSNFGRTWSKIDDVRRVFLFPSKRAVYISENWKDDSFFGSQFLNGCNPGMIEKCTELPEKIPEITKVYPNIKELIQNGKIYMVDYKLLDDVKEGAIDGHQQHLAAPIVLLQETDEGLMPIAIQLKQEPGKENPIFTPNDKPEAWLLAKIWVRNSDFYLHELISHLLRTHLLAEVFFFSIITSLHDEHPILRILAATGRYTIPINVAARATLTNDTGFFMEYTAFGKAAQWEVLQRAFSQVTYKSLCLPDNLESRGVQNLMNYYYREDALVIWDAISEFLQRVIDTYYKDDHDIRRDTELQNFFSYTYRYGLQGETDLPQNVETKAEAVRYLSMVMFTCSAQHAAVNHGQYDTYAWMPNGPTTMRQPPPKYKDLVDEQYIVNTLPGLASTLEAMAVSRFLSQVSEDFVALGTYGNEVSNDPRLRDAIKKFQTQLSAIGEAIKERSREQPFPYAYLYPAGIENSIAI</sequence>
<dbReference type="Gene3D" id="3.10.450.60">
    <property type="match status" value="1"/>
</dbReference>
<evidence type="ECO:0000256" key="5">
    <source>
        <dbReference type="ARBA" id="ARBA00023004"/>
    </source>
</evidence>
<dbReference type="KEGG" id="pki:111837191"/>
<evidence type="ECO:0000256" key="6">
    <source>
        <dbReference type="RuleBase" id="RU003974"/>
    </source>
</evidence>
<comment type="cofactor">
    <cofactor evidence="1 6">
        <name>Fe cation</name>
        <dbReference type="ChEBI" id="CHEBI:24875"/>
    </cofactor>
</comment>
<keyword evidence="2 6" id="KW-0479">Metal-binding</keyword>
<accession>A0A3B3S6Q4</accession>
<proteinExistence type="inferred from homology"/>
<feature type="domain" description="Lipoxygenase" evidence="7">
    <location>
        <begin position="237"/>
        <end position="731"/>
    </location>
</feature>
<keyword evidence="3 6" id="KW-0223">Dioxygenase</keyword>